<gene>
    <name evidence="1" type="ORF">OUZ56_021681</name>
</gene>
<protein>
    <submittedName>
        <fullName evidence="1">Uncharacterized protein</fullName>
    </submittedName>
</protein>
<name>A0ABR0AU65_9CRUS</name>
<evidence type="ECO:0000313" key="2">
    <source>
        <dbReference type="Proteomes" id="UP001234178"/>
    </source>
</evidence>
<organism evidence="1 2">
    <name type="scientific">Daphnia magna</name>
    <dbReference type="NCBI Taxonomy" id="35525"/>
    <lineage>
        <taxon>Eukaryota</taxon>
        <taxon>Metazoa</taxon>
        <taxon>Ecdysozoa</taxon>
        <taxon>Arthropoda</taxon>
        <taxon>Crustacea</taxon>
        <taxon>Branchiopoda</taxon>
        <taxon>Diplostraca</taxon>
        <taxon>Cladocera</taxon>
        <taxon>Anomopoda</taxon>
        <taxon>Daphniidae</taxon>
        <taxon>Daphnia</taxon>
    </lineage>
</organism>
<accession>A0ABR0AU65</accession>
<proteinExistence type="predicted"/>
<comment type="caution">
    <text evidence="1">The sequence shown here is derived from an EMBL/GenBank/DDBJ whole genome shotgun (WGS) entry which is preliminary data.</text>
</comment>
<sequence length="365" mass="41136">MMQLEVKLEAGTMEMETTSMSVTETLNKGFKSIGEHLNKLIDSSKHTSNETPANTTLVANTHQTLDDLYQKIDTIVFNRPTRDLIPAHRRSLAPECQKAAAVLEKRTLLARELQRQHLNRVAHPIPLFSIGDSVLIQHHKYKRWSTPGTIVEVGPFRDYLVKTPALRFFRHAWVTLKSMSKQNGKNVFLANVAAKRRELGGCTGSRHQKLLHGSEFVPLRKLADPQALSVPPSTAFFWTVTHLEALLHVADETGSLGAPVLPVPLFGKFSSVCRRWKYNWIVLIRTDSFATPPSTIKSFVDHGARRFARRPVELVLRTFYATYYLQMLGIYRISNSRQPKLGAGHVSHNVFCRMILVALGRGPPS</sequence>
<dbReference type="Proteomes" id="UP001234178">
    <property type="component" value="Unassembled WGS sequence"/>
</dbReference>
<dbReference type="PANTHER" id="PTHR33244">
    <property type="entry name" value="INTEGRASE CATALYTIC DOMAIN-CONTAINING PROTEIN-RELATED"/>
    <property type="match status" value="1"/>
</dbReference>
<reference evidence="1 2" key="1">
    <citation type="journal article" date="2023" name="Nucleic Acids Res.">
        <title>The hologenome of Daphnia magna reveals possible DNA methylation and microbiome-mediated evolution of the host genome.</title>
        <authorList>
            <person name="Chaturvedi A."/>
            <person name="Li X."/>
            <person name="Dhandapani V."/>
            <person name="Marshall H."/>
            <person name="Kissane S."/>
            <person name="Cuenca-Cambronero M."/>
            <person name="Asole G."/>
            <person name="Calvet F."/>
            <person name="Ruiz-Romero M."/>
            <person name="Marangio P."/>
            <person name="Guigo R."/>
            <person name="Rago D."/>
            <person name="Mirbahai L."/>
            <person name="Eastwood N."/>
            <person name="Colbourne J.K."/>
            <person name="Zhou J."/>
            <person name="Mallon E."/>
            <person name="Orsini L."/>
        </authorList>
    </citation>
    <scope>NUCLEOTIDE SEQUENCE [LARGE SCALE GENOMIC DNA]</scope>
    <source>
        <strain evidence="1">LRV0_1</strain>
    </source>
</reference>
<dbReference type="EMBL" id="JAOYFB010000039">
    <property type="protein sequence ID" value="KAK4028677.1"/>
    <property type="molecule type" value="Genomic_DNA"/>
</dbReference>
<dbReference type="PANTHER" id="PTHR33244:SF3">
    <property type="entry name" value="PEPTIDASE A2 DOMAIN-CONTAINING PROTEIN"/>
    <property type="match status" value="1"/>
</dbReference>
<evidence type="ECO:0000313" key="1">
    <source>
        <dbReference type="EMBL" id="KAK4028677.1"/>
    </source>
</evidence>
<keyword evidence="2" id="KW-1185">Reference proteome</keyword>